<comment type="function">
    <text evidence="3">The glycine cleavage system catalyzes the degradation of glycine. The H protein shuttles the methylamine group of glycine from the P protein to the T protein.</text>
</comment>
<reference evidence="6" key="1">
    <citation type="submission" date="2020-07" db="EMBL/GenBank/DDBJ databases">
        <title>Huge and variable diversity of episymbiotic CPR bacteria and DPANN archaea in groundwater ecosystems.</title>
        <authorList>
            <person name="He C.Y."/>
            <person name="Keren R."/>
            <person name="Whittaker M."/>
            <person name="Farag I.F."/>
            <person name="Doudna J."/>
            <person name="Cate J.H.D."/>
            <person name="Banfield J.F."/>
        </authorList>
    </citation>
    <scope>NUCLEOTIDE SEQUENCE</scope>
    <source>
        <strain evidence="6">NC_groundwater_1813_Pr3_B-0.1um_71_17</strain>
    </source>
</reference>
<feature type="modified residue" description="N6-lipoyllysine" evidence="3 4">
    <location>
        <position position="63"/>
    </location>
</feature>
<organism evidence="6 7">
    <name type="scientific">Eiseniibacteriota bacterium</name>
    <dbReference type="NCBI Taxonomy" id="2212470"/>
    <lineage>
        <taxon>Bacteria</taxon>
        <taxon>Candidatus Eiseniibacteriota</taxon>
    </lineage>
</organism>
<dbReference type="InterPro" id="IPR002930">
    <property type="entry name" value="GCV_H"/>
</dbReference>
<dbReference type="GO" id="GO:0005960">
    <property type="term" value="C:glycine cleavage complex"/>
    <property type="evidence" value="ECO:0007669"/>
    <property type="project" value="InterPro"/>
</dbReference>
<dbReference type="GO" id="GO:0009249">
    <property type="term" value="P:protein lipoylation"/>
    <property type="evidence" value="ECO:0007669"/>
    <property type="project" value="TreeGrafter"/>
</dbReference>
<evidence type="ECO:0000256" key="2">
    <source>
        <dbReference type="ARBA" id="ARBA00022823"/>
    </source>
</evidence>
<dbReference type="EMBL" id="JACRIW010000038">
    <property type="protein sequence ID" value="MBI5168976.1"/>
    <property type="molecule type" value="Genomic_DNA"/>
</dbReference>
<evidence type="ECO:0000259" key="5">
    <source>
        <dbReference type="PROSITE" id="PS50968"/>
    </source>
</evidence>
<dbReference type="PROSITE" id="PS00189">
    <property type="entry name" value="LIPOYL"/>
    <property type="match status" value="1"/>
</dbReference>
<dbReference type="NCBIfam" id="TIGR00527">
    <property type="entry name" value="gcvH"/>
    <property type="match status" value="1"/>
</dbReference>
<comment type="similarity">
    <text evidence="1 3">Belongs to the GcvH family.</text>
</comment>
<evidence type="ECO:0000313" key="6">
    <source>
        <dbReference type="EMBL" id="MBI5168976.1"/>
    </source>
</evidence>
<proteinExistence type="inferred from homology"/>
<dbReference type="Pfam" id="PF01597">
    <property type="entry name" value="GCV_H"/>
    <property type="match status" value="1"/>
</dbReference>
<dbReference type="AlphaFoldDB" id="A0A933SAI3"/>
<gene>
    <name evidence="3 6" type="primary">gcvH</name>
    <name evidence="6" type="ORF">HZA61_05785</name>
</gene>
<dbReference type="PANTHER" id="PTHR11715:SF3">
    <property type="entry name" value="GLYCINE CLEAVAGE SYSTEM H PROTEIN-RELATED"/>
    <property type="match status" value="1"/>
</dbReference>
<dbReference type="InterPro" id="IPR033753">
    <property type="entry name" value="GCV_H/Fam206"/>
</dbReference>
<dbReference type="PROSITE" id="PS50968">
    <property type="entry name" value="BIOTINYL_LIPOYL"/>
    <property type="match status" value="1"/>
</dbReference>
<dbReference type="CDD" id="cd06848">
    <property type="entry name" value="GCS_H"/>
    <property type="match status" value="1"/>
</dbReference>
<evidence type="ECO:0000256" key="1">
    <source>
        <dbReference type="ARBA" id="ARBA00009249"/>
    </source>
</evidence>
<comment type="subunit">
    <text evidence="3">The glycine cleavage system is composed of four proteins: P, T, L and H.</text>
</comment>
<dbReference type="GO" id="GO:0005829">
    <property type="term" value="C:cytosol"/>
    <property type="evidence" value="ECO:0007669"/>
    <property type="project" value="TreeGrafter"/>
</dbReference>
<dbReference type="PANTHER" id="PTHR11715">
    <property type="entry name" value="GLYCINE CLEAVAGE SYSTEM H PROTEIN"/>
    <property type="match status" value="1"/>
</dbReference>
<feature type="domain" description="Lipoyl-binding" evidence="5">
    <location>
        <begin position="22"/>
        <end position="104"/>
    </location>
</feature>
<evidence type="ECO:0000256" key="3">
    <source>
        <dbReference type="HAMAP-Rule" id="MF_00272"/>
    </source>
</evidence>
<dbReference type="SUPFAM" id="SSF51230">
    <property type="entry name" value="Single hybrid motif"/>
    <property type="match status" value="1"/>
</dbReference>
<dbReference type="InterPro" id="IPR000089">
    <property type="entry name" value="Biotin_lipoyl"/>
</dbReference>
<dbReference type="Proteomes" id="UP000696931">
    <property type="component" value="Unassembled WGS sequence"/>
</dbReference>
<keyword evidence="2 3" id="KW-0450">Lipoyl</keyword>
<accession>A0A933SAI3</accession>
<dbReference type="Gene3D" id="2.40.50.100">
    <property type="match status" value="1"/>
</dbReference>
<evidence type="ECO:0000313" key="7">
    <source>
        <dbReference type="Proteomes" id="UP000696931"/>
    </source>
</evidence>
<dbReference type="InterPro" id="IPR017453">
    <property type="entry name" value="GCV_H_sub"/>
</dbReference>
<protein>
    <recommendedName>
        <fullName evidence="3">Glycine cleavage system H protein</fullName>
    </recommendedName>
</protein>
<dbReference type="HAMAP" id="MF_00272">
    <property type="entry name" value="GcvH"/>
    <property type="match status" value="1"/>
</dbReference>
<comment type="cofactor">
    <cofactor evidence="3">
        <name>(R)-lipoate</name>
        <dbReference type="ChEBI" id="CHEBI:83088"/>
    </cofactor>
    <text evidence="3">Binds 1 lipoyl cofactor covalently.</text>
</comment>
<dbReference type="GO" id="GO:0019464">
    <property type="term" value="P:glycine decarboxylation via glycine cleavage system"/>
    <property type="evidence" value="ECO:0007669"/>
    <property type="project" value="UniProtKB-UniRule"/>
</dbReference>
<dbReference type="NCBIfam" id="NF002270">
    <property type="entry name" value="PRK01202.1"/>
    <property type="match status" value="1"/>
</dbReference>
<dbReference type="InterPro" id="IPR011053">
    <property type="entry name" value="Single_hybrid_motif"/>
</dbReference>
<sequence length="128" mass="13762">MGFPEDVRYTQDHEWAREAGGVVTVGITSYATEQLGDVVFVELPEVGKAVETGKTFGVVEAVKTVSDLFSPVAGEIVEVNSALSDNPAIVNQDPYGEGWMVKIKLADAGEFAKLLSSADYEKLVEEAH</sequence>
<dbReference type="InterPro" id="IPR003016">
    <property type="entry name" value="2-oxoA_DH_lipoyl-BS"/>
</dbReference>
<evidence type="ECO:0000256" key="4">
    <source>
        <dbReference type="PIRSR" id="PIRSR617453-50"/>
    </source>
</evidence>
<comment type="caution">
    <text evidence="6">The sequence shown here is derived from an EMBL/GenBank/DDBJ whole genome shotgun (WGS) entry which is preliminary data.</text>
</comment>
<name>A0A933SAI3_UNCEI</name>